<dbReference type="SUPFAM" id="SSF55455">
    <property type="entry name" value="SRF-like"/>
    <property type="match status" value="1"/>
</dbReference>
<dbReference type="GO" id="GO:0045944">
    <property type="term" value="P:positive regulation of transcription by RNA polymerase II"/>
    <property type="evidence" value="ECO:0007669"/>
    <property type="project" value="InterPro"/>
</dbReference>
<proteinExistence type="predicted"/>
<dbReference type="RefSeq" id="XP_024585025.1">
    <property type="nucleotide sequence ID" value="XM_024719758.1"/>
</dbReference>
<dbReference type="InterPro" id="IPR033896">
    <property type="entry name" value="MEF2-like_N"/>
</dbReference>
<evidence type="ECO:0000256" key="1">
    <source>
        <dbReference type="ARBA" id="ARBA00004123"/>
    </source>
</evidence>
<evidence type="ECO:0000256" key="6">
    <source>
        <dbReference type="SAM" id="MobiDB-lite"/>
    </source>
</evidence>
<dbReference type="PANTHER" id="PTHR11945">
    <property type="entry name" value="MADS BOX PROTEIN"/>
    <property type="match status" value="1"/>
</dbReference>
<reference evidence="9" key="1">
    <citation type="submission" date="2014-09" db="EMBL/GenBank/DDBJ databases">
        <authorList>
            <person name="Sharma Rahul"/>
            <person name="Thines Marco"/>
        </authorList>
    </citation>
    <scope>NUCLEOTIDE SEQUENCE [LARGE SCALE GENOMIC DNA]</scope>
</reference>
<dbReference type="GO" id="GO:0000978">
    <property type="term" value="F:RNA polymerase II cis-regulatory region sequence-specific DNA binding"/>
    <property type="evidence" value="ECO:0007669"/>
    <property type="project" value="TreeGrafter"/>
</dbReference>
<feature type="compositionally biased region" description="Polar residues" evidence="6">
    <location>
        <begin position="469"/>
        <end position="482"/>
    </location>
</feature>
<dbReference type="PROSITE" id="PS00350">
    <property type="entry name" value="MADS_BOX_1"/>
    <property type="match status" value="1"/>
</dbReference>
<evidence type="ECO:0000259" key="7">
    <source>
        <dbReference type="PROSITE" id="PS50066"/>
    </source>
</evidence>
<sequence length="508" mass="55555">MVMTTWRYEHLKWSSRTLLLNKLAGSIPVDEAAVLTPFRMHSPAIAAISTSDFNIMGRKKIQIKRIEDDRNRQVTFAKRKNGIFKKAMELSKLCDCEIALIVFDSNEKLYQYSSTGVDQILLKYTEYGEPYETKDNSDYEIMFGEKKKQLQLAAKEAAAAAAAGANAEVSINYNMGHGSTPNGAALQSFQNMHGGLNGASLGLTNDPDQYMLNSRSRPPTQKKRVHRGFQQLLKKEHAGYTPPTLPLYQHGMGMLGGLPSHHMLAALPSPPNLSGILPSPTTGMLLHDFSPQNAGLFGHHPMLGGGMQGDFHDSKSSVLGLNLGPSDFGQSGAGSVHPQQFQQCKDAYYTQNKQADSPDKSLVDRTISSVGNHDPTLDQEAPDVLSKQEKFAEESTEQPHQDDVFSNSEDIQTAKENDCSKEVALQSASTPKREVEDLSHNGTRACSNSSKSDIIMTASPTKVVPTYESLATVSGSQAQSTDNNDKRSHSEVLRSASTSPLKRQRLAV</sequence>
<dbReference type="PANTHER" id="PTHR11945:SF534">
    <property type="entry name" value="MYOCYTE-SPECIFIC ENHANCER FACTOR 2"/>
    <property type="match status" value="1"/>
</dbReference>
<dbReference type="STRING" id="4781.A0A0P1B3I4"/>
<organism evidence="8 9">
    <name type="scientific">Plasmopara halstedii</name>
    <name type="common">Downy mildew of sunflower</name>
    <dbReference type="NCBI Taxonomy" id="4781"/>
    <lineage>
        <taxon>Eukaryota</taxon>
        <taxon>Sar</taxon>
        <taxon>Stramenopiles</taxon>
        <taxon>Oomycota</taxon>
        <taxon>Peronosporomycetes</taxon>
        <taxon>Peronosporales</taxon>
        <taxon>Peronosporaceae</taxon>
        <taxon>Plasmopara</taxon>
    </lineage>
</organism>
<dbReference type="Pfam" id="PF00319">
    <property type="entry name" value="SRF-TF"/>
    <property type="match status" value="1"/>
</dbReference>
<dbReference type="CDD" id="cd00265">
    <property type="entry name" value="MADS_MEF2_like"/>
    <property type="match status" value="1"/>
</dbReference>
<feature type="compositionally biased region" description="Polar residues" evidence="6">
    <location>
        <begin position="440"/>
        <end position="452"/>
    </location>
</feature>
<evidence type="ECO:0000313" key="9">
    <source>
        <dbReference type="Proteomes" id="UP000054928"/>
    </source>
</evidence>
<dbReference type="GO" id="GO:0000981">
    <property type="term" value="F:DNA-binding transcription factor activity, RNA polymerase II-specific"/>
    <property type="evidence" value="ECO:0007669"/>
    <property type="project" value="TreeGrafter"/>
</dbReference>
<evidence type="ECO:0000256" key="5">
    <source>
        <dbReference type="ARBA" id="ARBA00023242"/>
    </source>
</evidence>
<evidence type="ECO:0000256" key="3">
    <source>
        <dbReference type="ARBA" id="ARBA00023125"/>
    </source>
</evidence>
<dbReference type="OMA" id="MLLRHDF"/>
<keyword evidence="9" id="KW-1185">Reference proteome</keyword>
<dbReference type="EMBL" id="CCYD01002939">
    <property type="protein sequence ID" value="CEG48656.1"/>
    <property type="molecule type" value="Genomic_DNA"/>
</dbReference>
<evidence type="ECO:0000313" key="8">
    <source>
        <dbReference type="EMBL" id="CEG48656.1"/>
    </source>
</evidence>
<dbReference type="Proteomes" id="UP000054928">
    <property type="component" value="Unassembled WGS sequence"/>
</dbReference>
<dbReference type="InterPro" id="IPR002100">
    <property type="entry name" value="TF_MADSbox"/>
</dbReference>
<feature type="compositionally biased region" description="Basic and acidic residues" evidence="6">
    <location>
        <begin position="483"/>
        <end position="492"/>
    </location>
</feature>
<keyword evidence="5" id="KW-0539">Nucleus</keyword>
<dbReference type="OrthoDB" id="1898716at2759"/>
<dbReference type="Gene3D" id="3.40.1810.10">
    <property type="entry name" value="Transcription factor, MADS-box"/>
    <property type="match status" value="1"/>
</dbReference>
<keyword evidence="2" id="KW-0805">Transcription regulation</keyword>
<feature type="region of interest" description="Disordered" evidence="6">
    <location>
        <begin position="415"/>
        <end position="508"/>
    </location>
</feature>
<comment type="subcellular location">
    <subcellularLocation>
        <location evidence="1">Nucleus</location>
    </subcellularLocation>
</comment>
<dbReference type="GeneID" id="36401522"/>
<name>A0A0P1B3I4_PLAHL</name>
<dbReference type="GO" id="GO:0005634">
    <property type="term" value="C:nucleus"/>
    <property type="evidence" value="ECO:0007669"/>
    <property type="project" value="UniProtKB-SubCell"/>
</dbReference>
<dbReference type="PRINTS" id="PR00404">
    <property type="entry name" value="MADSDOMAIN"/>
</dbReference>
<feature type="region of interest" description="Disordered" evidence="6">
    <location>
        <begin position="352"/>
        <end position="383"/>
    </location>
</feature>
<dbReference type="InterPro" id="IPR036879">
    <property type="entry name" value="TF_MADSbox_sf"/>
</dbReference>
<keyword evidence="3" id="KW-0238">DNA-binding</keyword>
<keyword evidence="4" id="KW-0804">Transcription</keyword>
<feature type="domain" description="MADS-box" evidence="7">
    <location>
        <begin position="56"/>
        <end position="116"/>
    </location>
</feature>
<dbReference type="AlphaFoldDB" id="A0A0P1B3I4"/>
<evidence type="ECO:0000256" key="4">
    <source>
        <dbReference type="ARBA" id="ARBA00023163"/>
    </source>
</evidence>
<dbReference type="SMART" id="SM00432">
    <property type="entry name" value="MADS"/>
    <property type="match status" value="1"/>
</dbReference>
<accession>A0A0P1B3I4</accession>
<protein>
    <submittedName>
        <fullName evidence="8">Mads-box transcription</fullName>
    </submittedName>
</protein>
<evidence type="ECO:0000256" key="2">
    <source>
        <dbReference type="ARBA" id="ARBA00023015"/>
    </source>
</evidence>
<dbReference type="GO" id="GO:0046983">
    <property type="term" value="F:protein dimerization activity"/>
    <property type="evidence" value="ECO:0007669"/>
    <property type="project" value="InterPro"/>
</dbReference>
<dbReference type="PROSITE" id="PS50066">
    <property type="entry name" value="MADS_BOX_2"/>
    <property type="match status" value="1"/>
</dbReference>